<keyword evidence="13" id="KW-1185">Reference proteome</keyword>
<dbReference type="Proteomes" id="UP000183832">
    <property type="component" value="Unassembled WGS sequence"/>
</dbReference>
<dbReference type="FunFam" id="1.20.1560.10:FF:000013">
    <property type="entry name" value="ABC transporter C family member 2"/>
    <property type="match status" value="1"/>
</dbReference>
<evidence type="ECO:0000256" key="7">
    <source>
        <dbReference type="ARBA" id="ARBA00022989"/>
    </source>
</evidence>
<dbReference type="InterPro" id="IPR011527">
    <property type="entry name" value="ABC1_TM_dom"/>
</dbReference>
<sequence length="543" mass="61832">MFLLNYYVASYLLEKFVNYYFKVYCILSSLCIILALIATPSAQLAGSRSRKRLHNELVKSVMRNSLHFFQSTPFGRIINRFNYDMSIIDKKIATTSQRLLQFMLLCSCAILINTLINKCFILLTVPILVIYYIVQKFYRQSTRELQRIESMSSAPIISHFSETILGLTTIRAYNQESRFMEMLFKRMEANNVAFVILNSSNRWLGIALDYLGAMIVFIAVQTALISSYLLPNESSASLVALALQYTLLIPIYLNWVVKLFADMEMYFGACERITYYIESGYHEQQDSMETYDPLPESWPQCGNIEFCNVTLKYPTQNENFVNNLNLSIPSGQKIGICGRTGSGKSTLANSLFGMVEIAAGQILIDNIDISTIRLDELRSRLSIIPQEDGILFCSTIKENLDPHGRFSDMELWNCLEKVQLKDVVASLPDKIDTRFSESDSFLSFGQRQLFCLARAVLKGSICLVLDEATSNLDSETEKLFLKSTNEAFNGKTHRLYSLLDYDRVLIMENGKIIEDGNPRELKSNPKSTFTLMLNASDLSNKQK</sequence>
<keyword evidence="2" id="KW-0813">Transport</keyword>
<dbReference type="PROSITE" id="PS50893">
    <property type="entry name" value="ABC_TRANSPORTER_2"/>
    <property type="match status" value="1"/>
</dbReference>
<dbReference type="PROSITE" id="PS50929">
    <property type="entry name" value="ABC_TM1F"/>
    <property type="match status" value="1"/>
</dbReference>
<name>A0A1J1HY78_9DIPT</name>
<feature type="transmembrane region" description="Helical" evidence="9">
    <location>
        <begin position="20"/>
        <end position="42"/>
    </location>
</feature>
<feature type="transmembrane region" description="Helical" evidence="9">
    <location>
        <begin position="102"/>
        <end position="134"/>
    </location>
</feature>
<feature type="transmembrane region" description="Helical" evidence="9">
    <location>
        <begin position="236"/>
        <end position="257"/>
    </location>
</feature>
<evidence type="ECO:0000256" key="2">
    <source>
        <dbReference type="ARBA" id="ARBA00022448"/>
    </source>
</evidence>
<evidence type="ECO:0000256" key="3">
    <source>
        <dbReference type="ARBA" id="ARBA00022692"/>
    </source>
</evidence>
<keyword evidence="5" id="KW-0547">Nucleotide-binding</keyword>
<evidence type="ECO:0000313" key="13">
    <source>
        <dbReference type="Proteomes" id="UP000183832"/>
    </source>
</evidence>
<accession>A0A1J1HY78</accession>
<evidence type="ECO:0000256" key="1">
    <source>
        <dbReference type="ARBA" id="ARBA00004141"/>
    </source>
</evidence>
<dbReference type="SUPFAM" id="SSF52540">
    <property type="entry name" value="P-loop containing nucleoside triphosphate hydrolases"/>
    <property type="match status" value="1"/>
</dbReference>
<feature type="domain" description="ABC transmembrane type-1" evidence="11">
    <location>
        <begin position="1"/>
        <end position="265"/>
    </location>
</feature>
<dbReference type="InterPro" id="IPR003593">
    <property type="entry name" value="AAA+_ATPase"/>
</dbReference>
<dbReference type="FunFam" id="3.40.50.300:FF:000838">
    <property type="entry name" value="ABC multidrug transporter (Eurofung)"/>
    <property type="match status" value="1"/>
</dbReference>
<evidence type="ECO:0000256" key="6">
    <source>
        <dbReference type="ARBA" id="ARBA00022840"/>
    </source>
</evidence>
<evidence type="ECO:0000256" key="8">
    <source>
        <dbReference type="ARBA" id="ARBA00023136"/>
    </source>
</evidence>
<comment type="subcellular location">
    <subcellularLocation>
        <location evidence="1">Membrane</location>
        <topology evidence="1">Multi-pass membrane protein</topology>
    </subcellularLocation>
</comment>
<dbReference type="InterPro" id="IPR027417">
    <property type="entry name" value="P-loop_NTPase"/>
</dbReference>
<dbReference type="PANTHER" id="PTHR24223:SF461">
    <property type="entry name" value="ATP-BINDING CASSETTE SUB-FAMILY C MEMBER SUR"/>
    <property type="match status" value="1"/>
</dbReference>
<dbReference type="SUPFAM" id="SSF90123">
    <property type="entry name" value="ABC transporter transmembrane region"/>
    <property type="match status" value="1"/>
</dbReference>
<dbReference type="GO" id="GO:0005524">
    <property type="term" value="F:ATP binding"/>
    <property type="evidence" value="ECO:0007669"/>
    <property type="project" value="UniProtKB-KW"/>
</dbReference>
<dbReference type="AlphaFoldDB" id="A0A1J1HY78"/>
<dbReference type="PROSITE" id="PS00211">
    <property type="entry name" value="ABC_TRANSPORTER_1"/>
    <property type="match status" value="1"/>
</dbReference>
<dbReference type="CDD" id="cd03244">
    <property type="entry name" value="ABCC_MRP_domain2"/>
    <property type="match status" value="1"/>
</dbReference>
<keyword evidence="3 9" id="KW-0812">Transmembrane</keyword>
<dbReference type="OrthoDB" id="6500128at2759"/>
<dbReference type="SMART" id="SM00382">
    <property type="entry name" value="AAA"/>
    <property type="match status" value="1"/>
</dbReference>
<dbReference type="InterPro" id="IPR036640">
    <property type="entry name" value="ABC1_TM_sf"/>
</dbReference>
<dbReference type="Pfam" id="PF00664">
    <property type="entry name" value="ABC_membrane"/>
    <property type="match status" value="1"/>
</dbReference>
<proteinExistence type="predicted"/>
<protein>
    <submittedName>
        <fullName evidence="12">CLUMA_CG006615, isoform A</fullName>
    </submittedName>
</protein>
<feature type="domain" description="ABC transporter" evidence="10">
    <location>
        <begin position="304"/>
        <end position="534"/>
    </location>
</feature>
<dbReference type="Gene3D" id="3.40.50.300">
    <property type="entry name" value="P-loop containing nucleotide triphosphate hydrolases"/>
    <property type="match status" value="1"/>
</dbReference>
<dbReference type="Pfam" id="PF00005">
    <property type="entry name" value="ABC_tran"/>
    <property type="match status" value="1"/>
</dbReference>
<evidence type="ECO:0000259" key="11">
    <source>
        <dbReference type="PROSITE" id="PS50929"/>
    </source>
</evidence>
<dbReference type="STRING" id="568069.A0A1J1HY78"/>
<evidence type="ECO:0000313" key="12">
    <source>
        <dbReference type="EMBL" id="CRK93047.1"/>
    </source>
</evidence>
<keyword evidence="8 9" id="KW-0472">Membrane</keyword>
<gene>
    <name evidence="12" type="ORF">CLUMA_CG006615</name>
</gene>
<evidence type="ECO:0000256" key="5">
    <source>
        <dbReference type="ARBA" id="ARBA00022741"/>
    </source>
</evidence>
<evidence type="ECO:0000259" key="10">
    <source>
        <dbReference type="PROSITE" id="PS50893"/>
    </source>
</evidence>
<organism evidence="12 13">
    <name type="scientific">Clunio marinus</name>
    <dbReference type="NCBI Taxonomy" id="568069"/>
    <lineage>
        <taxon>Eukaryota</taxon>
        <taxon>Metazoa</taxon>
        <taxon>Ecdysozoa</taxon>
        <taxon>Arthropoda</taxon>
        <taxon>Hexapoda</taxon>
        <taxon>Insecta</taxon>
        <taxon>Pterygota</taxon>
        <taxon>Neoptera</taxon>
        <taxon>Endopterygota</taxon>
        <taxon>Diptera</taxon>
        <taxon>Nematocera</taxon>
        <taxon>Chironomoidea</taxon>
        <taxon>Chironomidae</taxon>
        <taxon>Clunio</taxon>
    </lineage>
</organism>
<dbReference type="Gene3D" id="1.20.1560.10">
    <property type="entry name" value="ABC transporter type 1, transmembrane domain"/>
    <property type="match status" value="1"/>
</dbReference>
<keyword evidence="7 9" id="KW-1133">Transmembrane helix</keyword>
<dbReference type="InterPro" id="IPR017871">
    <property type="entry name" value="ABC_transporter-like_CS"/>
</dbReference>
<evidence type="ECO:0000256" key="4">
    <source>
        <dbReference type="ARBA" id="ARBA00022737"/>
    </source>
</evidence>
<dbReference type="GO" id="GO:0016887">
    <property type="term" value="F:ATP hydrolysis activity"/>
    <property type="evidence" value="ECO:0007669"/>
    <property type="project" value="InterPro"/>
</dbReference>
<reference evidence="12 13" key="1">
    <citation type="submission" date="2015-04" db="EMBL/GenBank/DDBJ databases">
        <authorList>
            <person name="Syromyatnikov M.Y."/>
            <person name="Popov V.N."/>
        </authorList>
    </citation>
    <scope>NUCLEOTIDE SEQUENCE [LARGE SCALE GENOMIC DNA]</scope>
</reference>
<feature type="transmembrane region" description="Helical" evidence="9">
    <location>
        <begin position="210"/>
        <end position="230"/>
    </location>
</feature>
<keyword evidence="4" id="KW-0677">Repeat</keyword>
<dbReference type="EMBL" id="CVRI01000036">
    <property type="protein sequence ID" value="CRK93047.1"/>
    <property type="molecule type" value="Genomic_DNA"/>
</dbReference>
<dbReference type="PANTHER" id="PTHR24223">
    <property type="entry name" value="ATP-BINDING CASSETTE SUB-FAMILY C"/>
    <property type="match status" value="1"/>
</dbReference>
<keyword evidence="6" id="KW-0067">ATP-binding</keyword>
<dbReference type="InterPro" id="IPR003439">
    <property type="entry name" value="ABC_transporter-like_ATP-bd"/>
</dbReference>
<dbReference type="InterPro" id="IPR050173">
    <property type="entry name" value="ABC_transporter_C-like"/>
</dbReference>
<dbReference type="GO" id="GO:0016020">
    <property type="term" value="C:membrane"/>
    <property type="evidence" value="ECO:0007669"/>
    <property type="project" value="UniProtKB-SubCell"/>
</dbReference>
<dbReference type="GO" id="GO:0140359">
    <property type="term" value="F:ABC-type transporter activity"/>
    <property type="evidence" value="ECO:0007669"/>
    <property type="project" value="InterPro"/>
</dbReference>
<evidence type="ECO:0000256" key="9">
    <source>
        <dbReference type="SAM" id="Phobius"/>
    </source>
</evidence>